<evidence type="ECO:0000313" key="3">
    <source>
        <dbReference type="Proteomes" id="UP001214441"/>
    </source>
</evidence>
<feature type="domain" description="Putative restriction endonuclease" evidence="1">
    <location>
        <begin position="37"/>
        <end position="156"/>
    </location>
</feature>
<keyword evidence="2" id="KW-0378">Hydrolase</keyword>
<evidence type="ECO:0000259" key="1">
    <source>
        <dbReference type="Pfam" id="PF05685"/>
    </source>
</evidence>
<dbReference type="PANTHER" id="PTHR35400">
    <property type="entry name" value="SLR1083 PROTEIN"/>
    <property type="match status" value="1"/>
</dbReference>
<dbReference type="InterPro" id="IPR012296">
    <property type="entry name" value="Nuclease_put_TT1808"/>
</dbReference>
<dbReference type="RefSeq" id="WP_274044995.1">
    <property type="nucleotide sequence ID" value="NZ_JANCPR020000059.1"/>
</dbReference>
<dbReference type="Gene3D" id="3.90.1570.10">
    <property type="entry name" value="tt1808, chain A"/>
    <property type="match status" value="1"/>
</dbReference>
<dbReference type="Proteomes" id="UP001214441">
    <property type="component" value="Unassembled WGS sequence"/>
</dbReference>
<dbReference type="SUPFAM" id="SSF52980">
    <property type="entry name" value="Restriction endonuclease-like"/>
    <property type="match status" value="1"/>
</dbReference>
<accession>A0ABT7A962</accession>
<organism evidence="2 3">
    <name type="scientific">Streptomyces iconiensis</name>
    <dbReference type="NCBI Taxonomy" id="1384038"/>
    <lineage>
        <taxon>Bacteria</taxon>
        <taxon>Bacillati</taxon>
        <taxon>Actinomycetota</taxon>
        <taxon>Actinomycetes</taxon>
        <taxon>Kitasatosporales</taxon>
        <taxon>Streptomycetaceae</taxon>
        <taxon>Streptomyces</taxon>
    </lineage>
</organism>
<dbReference type="InterPro" id="IPR008538">
    <property type="entry name" value="Uma2"/>
</dbReference>
<gene>
    <name evidence="2" type="ORF">NMN56_037370</name>
</gene>
<name>A0ABT7A962_9ACTN</name>
<dbReference type="InterPro" id="IPR011335">
    <property type="entry name" value="Restrct_endonuc-II-like"/>
</dbReference>
<dbReference type="Pfam" id="PF05685">
    <property type="entry name" value="Uma2"/>
    <property type="match status" value="1"/>
</dbReference>
<reference evidence="2 3" key="1">
    <citation type="submission" date="2023-05" db="EMBL/GenBank/DDBJ databases">
        <title>Streptantibioticus silvisoli sp. nov., acidotolerant actinomycetes 1 from pine litter.</title>
        <authorList>
            <person name="Swiecimska M."/>
            <person name="Golinska P."/>
            <person name="Sangal V."/>
            <person name="Wachnowicz B."/>
            <person name="Goodfellow M."/>
        </authorList>
    </citation>
    <scope>NUCLEOTIDE SEQUENCE [LARGE SCALE GENOMIC DNA]</scope>
    <source>
        <strain evidence="2 3">DSM 42109</strain>
    </source>
</reference>
<evidence type="ECO:0000313" key="2">
    <source>
        <dbReference type="EMBL" id="MDJ1137529.1"/>
    </source>
</evidence>
<sequence length="204" mass="23342">MGAVMAVEEPASATEEHWAFPPEAGWTFDQAQELDLPFKWELVDGNIVVRGRAKVWHSWVRDELRDVLKQARTNPYVVSGEQCVMLDEQNVRVPDLIVYDPEGLTLVQAEYVPIANVALAVEVVSLGSRATDRITKPVQYAQAKVPYYWRVELERDEQIAVHEYWLNSDTLSYFPAPSHPVHRRELATDLPFPVKIDLAELTRF</sequence>
<dbReference type="GO" id="GO:0004519">
    <property type="term" value="F:endonuclease activity"/>
    <property type="evidence" value="ECO:0007669"/>
    <property type="project" value="UniProtKB-KW"/>
</dbReference>
<keyword evidence="2" id="KW-0540">Nuclease</keyword>
<comment type="caution">
    <text evidence="2">The sequence shown here is derived from an EMBL/GenBank/DDBJ whole genome shotgun (WGS) entry which is preliminary data.</text>
</comment>
<dbReference type="CDD" id="cd06260">
    <property type="entry name" value="DUF820-like"/>
    <property type="match status" value="1"/>
</dbReference>
<dbReference type="PANTHER" id="PTHR35400:SF3">
    <property type="entry name" value="SLL1072 PROTEIN"/>
    <property type="match status" value="1"/>
</dbReference>
<dbReference type="EMBL" id="JANCPR020000059">
    <property type="protein sequence ID" value="MDJ1137529.1"/>
    <property type="molecule type" value="Genomic_DNA"/>
</dbReference>
<keyword evidence="2" id="KW-0255">Endonuclease</keyword>
<protein>
    <submittedName>
        <fullName evidence="2">Uma2 family endonuclease</fullName>
    </submittedName>
</protein>
<keyword evidence="3" id="KW-1185">Reference proteome</keyword>
<proteinExistence type="predicted"/>